<accession>A0A327ZB46</accession>
<comment type="caution">
    <text evidence="2">The sequence shown here is derived from an EMBL/GenBank/DDBJ whole genome shotgun (WGS) entry which is preliminary data.</text>
</comment>
<evidence type="ECO:0000313" key="2">
    <source>
        <dbReference type="EMBL" id="RAK34672.1"/>
    </source>
</evidence>
<keyword evidence="1" id="KW-0472">Membrane</keyword>
<dbReference type="EMBL" id="QLMJ01000011">
    <property type="protein sequence ID" value="RAK34672.1"/>
    <property type="molecule type" value="Genomic_DNA"/>
</dbReference>
<keyword evidence="1" id="KW-1133">Transmembrane helix</keyword>
<proteinExistence type="predicted"/>
<sequence length="257" mass="26857">MLLEEKRSWREYFAPGLVIFLGVVAVIAFGLVVVTRGDDPQPSNTTPVLGGLGEPTAAQVPIPLPSASPSISPVPVDSIAIERSAVPDRVDLSAEGTIDWVHWGEQGTYTLERNANGGFAILEGTPDPSRVRHTASPEAFSWTGGHPLATAKGVTSGVRSCDAGSGFTLSAPAGTRDTTLRLYVGMIAGRGSLEIRLSTGGKVVTDTWEQTGESMATAAYTVSYTSSGTGKISIKWITDESFDEDCGGVTLQAATLS</sequence>
<keyword evidence="3" id="KW-1185">Reference proteome</keyword>
<gene>
    <name evidence="2" type="ORF">B0I29_111274</name>
</gene>
<dbReference type="Proteomes" id="UP000249341">
    <property type="component" value="Unassembled WGS sequence"/>
</dbReference>
<dbReference type="AlphaFoldDB" id="A0A327ZB46"/>
<name>A0A327ZB46_9ACTN</name>
<keyword evidence="1" id="KW-0812">Transmembrane</keyword>
<protein>
    <submittedName>
        <fullName evidence="2">Uncharacterized protein</fullName>
    </submittedName>
</protein>
<evidence type="ECO:0000256" key="1">
    <source>
        <dbReference type="SAM" id="Phobius"/>
    </source>
</evidence>
<feature type="transmembrane region" description="Helical" evidence="1">
    <location>
        <begin position="12"/>
        <end position="34"/>
    </location>
</feature>
<reference evidence="2 3" key="1">
    <citation type="submission" date="2018-06" db="EMBL/GenBank/DDBJ databases">
        <title>Genomic Encyclopedia of Type Strains, Phase III (KMG-III): the genomes of soil and plant-associated and newly described type strains.</title>
        <authorList>
            <person name="Whitman W."/>
        </authorList>
    </citation>
    <scope>NUCLEOTIDE SEQUENCE [LARGE SCALE GENOMIC DNA]</scope>
    <source>
        <strain evidence="2 3">CGMCC 4.7090</strain>
    </source>
</reference>
<dbReference type="RefSeq" id="WP_245972709.1">
    <property type="nucleotide sequence ID" value="NZ_JACHWI010000016.1"/>
</dbReference>
<evidence type="ECO:0000313" key="3">
    <source>
        <dbReference type="Proteomes" id="UP000249341"/>
    </source>
</evidence>
<organism evidence="2 3">
    <name type="scientific">Actinoplanes lutulentus</name>
    <dbReference type="NCBI Taxonomy" id="1287878"/>
    <lineage>
        <taxon>Bacteria</taxon>
        <taxon>Bacillati</taxon>
        <taxon>Actinomycetota</taxon>
        <taxon>Actinomycetes</taxon>
        <taxon>Micromonosporales</taxon>
        <taxon>Micromonosporaceae</taxon>
        <taxon>Actinoplanes</taxon>
    </lineage>
</organism>